<evidence type="ECO:0000313" key="4">
    <source>
        <dbReference type="Proteomes" id="UP000297635"/>
    </source>
</evidence>
<dbReference type="Pfam" id="PF19579">
    <property type="entry name" value="FtsL_2"/>
    <property type="match status" value="1"/>
</dbReference>
<reference evidence="3 4" key="1">
    <citation type="submission" date="2019-02" db="EMBL/GenBank/DDBJ databases">
        <title>Isolation and identification of novel species under the genus Muribaculum.</title>
        <authorList>
            <person name="Miyake S."/>
            <person name="Ding Y."/>
            <person name="Low A."/>
            <person name="Soh M."/>
            <person name="Seedorf H."/>
        </authorList>
    </citation>
    <scope>NUCLEOTIDE SEQUENCE [LARGE SCALE GENOMIC DNA]</scope>
    <source>
        <strain evidence="3 4">TLL-A3</strain>
    </source>
</reference>
<name>A0A4Z0V5M6_9BACT</name>
<feature type="coiled-coil region" evidence="1">
    <location>
        <begin position="53"/>
        <end position="80"/>
    </location>
</feature>
<dbReference type="InterPro" id="IPR045755">
    <property type="entry name" value="FtsL-like"/>
</dbReference>
<organism evidence="3 4">
    <name type="scientific">Duncaniella freteri</name>
    <dbReference type="NCBI Taxonomy" id="2530391"/>
    <lineage>
        <taxon>Bacteria</taxon>
        <taxon>Pseudomonadati</taxon>
        <taxon>Bacteroidota</taxon>
        <taxon>Bacteroidia</taxon>
        <taxon>Bacteroidales</taxon>
        <taxon>Muribaculaceae</taxon>
        <taxon>Duncaniella</taxon>
    </lineage>
</organism>
<evidence type="ECO:0000256" key="1">
    <source>
        <dbReference type="SAM" id="Coils"/>
    </source>
</evidence>
<dbReference type="AlphaFoldDB" id="A0A4Z0V5M6"/>
<accession>A0A4Z0V5M6</accession>
<comment type="caution">
    <text evidence="3">The sequence shown here is derived from an EMBL/GenBank/DDBJ whole genome shotgun (WGS) entry which is preliminary data.</text>
</comment>
<keyword evidence="4" id="KW-1185">Reference proteome</keyword>
<gene>
    <name evidence="3" type="ORF">EZ315_05180</name>
</gene>
<keyword evidence="2" id="KW-0812">Transmembrane</keyword>
<dbReference type="Proteomes" id="UP000297635">
    <property type="component" value="Unassembled WGS sequence"/>
</dbReference>
<sequence length="113" mass="13466">MAKKSATKQRKSPYIFRVFRGQVISSDFFARHWLPVLIFIIVMMVYITTKFTYRTNIEKIEALQKQLEIVQNESARERSSFMSRIRETSMQQLVDSLHLNLRVQPQPPFTIER</sequence>
<evidence type="ECO:0000256" key="2">
    <source>
        <dbReference type="SAM" id="Phobius"/>
    </source>
</evidence>
<dbReference type="EMBL" id="SJSA01000001">
    <property type="protein sequence ID" value="TGG40121.1"/>
    <property type="molecule type" value="Genomic_DNA"/>
</dbReference>
<feature type="transmembrane region" description="Helical" evidence="2">
    <location>
        <begin position="32"/>
        <end position="49"/>
    </location>
</feature>
<keyword evidence="2" id="KW-0472">Membrane</keyword>
<dbReference type="GeneID" id="82149178"/>
<protein>
    <recommendedName>
        <fullName evidence="5">Cell division protein FtsL</fullName>
    </recommendedName>
</protein>
<evidence type="ECO:0008006" key="5">
    <source>
        <dbReference type="Google" id="ProtNLM"/>
    </source>
</evidence>
<dbReference type="RefSeq" id="WP_135471137.1">
    <property type="nucleotide sequence ID" value="NZ_CASCNC010000037.1"/>
</dbReference>
<keyword evidence="1" id="KW-0175">Coiled coil</keyword>
<evidence type="ECO:0000313" key="3">
    <source>
        <dbReference type="EMBL" id="TGG40121.1"/>
    </source>
</evidence>
<keyword evidence="2" id="KW-1133">Transmembrane helix</keyword>
<proteinExistence type="predicted"/>